<reference evidence="1" key="1">
    <citation type="submission" date="2020-08" db="EMBL/GenBank/DDBJ databases">
        <title>Multicomponent nature underlies the extraordinary mechanical properties of spider dragline silk.</title>
        <authorList>
            <person name="Kono N."/>
            <person name="Nakamura H."/>
            <person name="Mori M."/>
            <person name="Yoshida Y."/>
            <person name="Ohtoshi R."/>
            <person name="Malay A.D."/>
            <person name="Moran D.A.P."/>
            <person name="Tomita M."/>
            <person name="Numata K."/>
            <person name="Arakawa K."/>
        </authorList>
    </citation>
    <scope>NUCLEOTIDE SEQUENCE</scope>
</reference>
<gene>
    <name evidence="1" type="ORF">NPIL_6841</name>
</gene>
<evidence type="ECO:0000313" key="1">
    <source>
        <dbReference type="EMBL" id="GFS37455.1"/>
    </source>
</evidence>
<organism evidence="1 2">
    <name type="scientific">Nephila pilipes</name>
    <name type="common">Giant wood spider</name>
    <name type="synonym">Nephila maculata</name>
    <dbReference type="NCBI Taxonomy" id="299642"/>
    <lineage>
        <taxon>Eukaryota</taxon>
        <taxon>Metazoa</taxon>
        <taxon>Ecdysozoa</taxon>
        <taxon>Arthropoda</taxon>
        <taxon>Chelicerata</taxon>
        <taxon>Arachnida</taxon>
        <taxon>Araneae</taxon>
        <taxon>Araneomorphae</taxon>
        <taxon>Entelegynae</taxon>
        <taxon>Araneoidea</taxon>
        <taxon>Nephilidae</taxon>
        <taxon>Nephila</taxon>
    </lineage>
</organism>
<dbReference type="Proteomes" id="UP000887013">
    <property type="component" value="Unassembled WGS sequence"/>
</dbReference>
<sequence>MITERLLQDYFRFSDHRVSFWGVHNSLWLSANMFLLNISDAASRQGPQCYCSNMSHCKSLDSRLRQSVLHLIFAYQHQSSGCRSLESPPLSQFLSTS</sequence>
<evidence type="ECO:0000313" key="2">
    <source>
        <dbReference type="Proteomes" id="UP000887013"/>
    </source>
</evidence>
<comment type="caution">
    <text evidence="1">The sequence shown here is derived from an EMBL/GenBank/DDBJ whole genome shotgun (WGS) entry which is preliminary data.</text>
</comment>
<protein>
    <submittedName>
        <fullName evidence="1">Uncharacterized protein</fullName>
    </submittedName>
</protein>
<keyword evidence="2" id="KW-1185">Reference proteome</keyword>
<dbReference type="AlphaFoldDB" id="A0A8X6J5J4"/>
<dbReference type="EMBL" id="BMAW01043081">
    <property type="protein sequence ID" value="GFS37455.1"/>
    <property type="molecule type" value="Genomic_DNA"/>
</dbReference>
<proteinExistence type="predicted"/>
<name>A0A8X6J5J4_NEPPI</name>
<accession>A0A8X6J5J4</accession>